<gene>
    <name evidence="1" type="ORF">I79_019456</name>
</gene>
<dbReference type="EMBL" id="JH001429">
    <property type="protein sequence ID" value="EGV96601.1"/>
    <property type="molecule type" value="Genomic_DNA"/>
</dbReference>
<accession>G3I7G7</accession>
<name>G3I7G7_CRIGR</name>
<organism evidence="1 2">
    <name type="scientific">Cricetulus griseus</name>
    <name type="common">Chinese hamster</name>
    <name type="synonym">Cricetulus barabensis griseus</name>
    <dbReference type="NCBI Taxonomy" id="10029"/>
    <lineage>
        <taxon>Eukaryota</taxon>
        <taxon>Metazoa</taxon>
        <taxon>Chordata</taxon>
        <taxon>Craniata</taxon>
        <taxon>Vertebrata</taxon>
        <taxon>Euteleostomi</taxon>
        <taxon>Mammalia</taxon>
        <taxon>Eutheria</taxon>
        <taxon>Euarchontoglires</taxon>
        <taxon>Glires</taxon>
        <taxon>Rodentia</taxon>
        <taxon>Myomorpha</taxon>
        <taxon>Muroidea</taxon>
        <taxon>Cricetidae</taxon>
        <taxon>Cricetinae</taxon>
        <taxon>Cricetulus</taxon>
    </lineage>
</organism>
<evidence type="ECO:0000313" key="1">
    <source>
        <dbReference type="EMBL" id="EGV96601.1"/>
    </source>
</evidence>
<dbReference type="Proteomes" id="UP000001075">
    <property type="component" value="Unassembled WGS sequence"/>
</dbReference>
<sequence>MPTFDLYQAMLSFMAVWNRFPEEKHPSQGEVLCSSLVQRIHGALVLEGVS</sequence>
<dbReference type="AlphaFoldDB" id="G3I7G7"/>
<evidence type="ECO:0000313" key="2">
    <source>
        <dbReference type="Proteomes" id="UP000001075"/>
    </source>
</evidence>
<protein>
    <submittedName>
        <fullName evidence="1">Uncharacterized protein</fullName>
    </submittedName>
</protein>
<dbReference type="InParanoid" id="G3I7G7"/>
<proteinExistence type="predicted"/>
<reference evidence="2" key="1">
    <citation type="journal article" date="2011" name="Nat. Biotechnol.">
        <title>The genomic sequence of the Chinese hamster ovary (CHO)-K1 cell line.</title>
        <authorList>
            <person name="Xu X."/>
            <person name="Nagarajan H."/>
            <person name="Lewis N.E."/>
            <person name="Pan S."/>
            <person name="Cai Z."/>
            <person name="Liu X."/>
            <person name="Chen W."/>
            <person name="Xie M."/>
            <person name="Wang W."/>
            <person name="Hammond S."/>
            <person name="Andersen M.R."/>
            <person name="Neff N."/>
            <person name="Passarelli B."/>
            <person name="Koh W."/>
            <person name="Fan H.C."/>
            <person name="Wang J."/>
            <person name="Gui Y."/>
            <person name="Lee K.H."/>
            <person name="Betenbaugh M.J."/>
            <person name="Quake S.R."/>
            <person name="Famili I."/>
            <person name="Palsson B.O."/>
            <person name="Wang J."/>
        </authorList>
    </citation>
    <scope>NUCLEOTIDE SEQUENCE [LARGE SCALE GENOMIC DNA]</scope>
    <source>
        <strain evidence="2">CHO K1 cell line</strain>
    </source>
</reference>